<dbReference type="OrthoDB" id="9759232at2"/>
<keyword evidence="4" id="KW-1185">Reference proteome</keyword>
<protein>
    <submittedName>
        <fullName evidence="3">Response regulator</fullName>
    </submittedName>
</protein>
<dbReference type="PANTHER" id="PTHR44520:SF2">
    <property type="entry name" value="RESPONSE REGULATOR RCP1"/>
    <property type="match status" value="1"/>
</dbReference>
<evidence type="ECO:0000259" key="2">
    <source>
        <dbReference type="PROSITE" id="PS50110"/>
    </source>
</evidence>
<keyword evidence="1" id="KW-0597">Phosphoprotein</keyword>
<evidence type="ECO:0000256" key="1">
    <source>
        <dbReference type="PROSITE-ProRule" id="PRU00169"/>
    </source>
</evidence>
<dbReference type="Proteomes" id="UP000297693">
    <property type="component" value="Unassembled WGS sequence"/>
</dbReference>
<dbReference type="SUPFAM" id="SSF52172">
    <property type="entry name" value="CheY-like"/>
    <property type="match status" value="1"/>
</dbReference>
<dbReference type="SMART" id="SM00448">
    <property type="entry name" value="REC"/>
    <property type="match status" value="1"/>
</dbReference>
<dbReference type="GO" id="GO:0000160">
    <property type="term" value="P:phosphorelay signal transduction system"/>
    <property type="evidence" value="ECO:0007669"/>
    <property type="project" value="InterPro"/>
</dbReference>
<dbReference type="Gene3D" id="3.40.50.2300">
    <property type="match status" value="1"/>
</dbReference>
<dbReference type="Pfam" id="PF00072">
    <property type="entry name" value="Response_reg"/>
    <property type="match status" value="1"/>
</dbReference>
<proteinExistence type="predicted"/>
<reference evidence="3" key="1">
    <citation type="journal article" date="2019" name="PLoS Negl. Trop. Dis.">
        <title>Revisiting the worldwide diversity of Leptospira species in the environment.</title>
        <authorList>
            <person name="Vincent A.T."/>
            <person name="Schiettekatte O."/>
            <person name="Bourhy P."/>
            <person name="Veyrier F.J."/>
            <person name="Picardeau M."/>
        </authorList>
    </citation>
    <scope>NUCLEOTIDE SEQUENCE [LARGE SCALE GENOMIC DNA]</scope>
    <source>
        <strain evidence="3">201702476</strain>
    </source>
</reference>
<organism evidence="3 4">
    <name type="scientific">Leptospira ognonensis</name>
    <dbReference type="NCBI Taxonomy" id="2484945"/>
    <lineage>
        <taxon>Bacteria</taxon>
        <taxon>Pseudomonadati</taxon>
        <taxon>Spirochaetota</taxon>
        <taxon>Spirochaetia</taxon>
        <taxon>Leptospirales</taxon>
        <taxon>Leptospiraceae</taxon>
        <taxon>Leptospira</taxon>
    </lineage>
</organism>
<dbReference type="PROSITE" id="PS50110">
    <property type="entry name" value="RESPONSE_REGULATORY"/>
    <property type="match status" value="1"/>
</dbReference>
<dbReference type="InterPro" id="IPR001789">
    <property type="entry name" value="Sig_transdc_resp-reg_receiver"/>
</dbReference>
<gene>
    <name evidence="3" type="ORF">EHQ58_00490</name>
</gene>
<dbReference type="AlphaFoldDB" id="A0A4V3JSA9"/>
<name>A0A4V3JSA9_9LEPT</name>
<evidence type="ECO:0000313" key="4">
    <source>
        <dbReference type="Proteomes" id="UP000297693"/>
    </source>
</evidence>
<dbReference type="InterPro" id="IPR011006">
    <property type="entry name" value="CheY-like_superfamily"/>
</dbReference>
<dbReference type="InterPro" id="IPR052893">
    <property type="entry name" value="TCS_response_regulator"/>
</dbReference>
<accession>A0A4V3JSA9</accession>
<sequence>MKTVLCIDDDPISLSIHEIIIKQTKFCEHTVTMINGQDALDYYENLRTTGDDTSPEIIFLDLNMPVLDGWGFLERFDSLYFSHFPKTEIYILSSSVDPSDKLRSEAFPFVKDFISKPITKEILNKIRLSNKESN</sequence>
<dbReference type="RefSeq" id="WP_135621376.1">
    <property type="nucleotide sequence ID" value="NZ_RQGD01000002.1"/>
</dbReference>
<evidence type="ECO:0000313" key="3">
    <source>
        <dbReference type="EMBL" id="TGL63880.1"/>
    </source>
</evidence>
<dbReference type="EMBL" id="RQGD01000002">
    <property type="protein sequence ID" value="TGL63880.1"/>
    <property type="molecule type" value="Genomic_DNA"/>
</dbReference>
<comment type="caution">
    <text evidence="3">The sequence shown here is derived from an EMBL/GenBank/DDBJ whole genome shotgun (WGS) entry which is preliminary data.</text>
</comment>
<feature type="domain" description="Response regulatory" evidence="2">
    <location>
        <begin position="3"/>
        <end position="131"/>
    </location>
</feature>
<feature type="modified residue" description="4-aspartylphosphate" evidence="1">
    <location>
        <position position="61"/>
    </location>
</feature>
<dbReference type="PANTHER" id="PTHR44520">
    <property type="entry name" value="RESPONSE REGULATOR RCP1-RELATED"/>
    <property type="match status" value="1"/>
</dbReference>